<sequence length="530" mass="56273">MLLDLRIEDANVVTMDAARPSARAIGIWDGRVVGLDEEIDGLRARETVRADGATVLPGFVDAHTHLAWAGRGARSLDISGCTTREEILATIARHARTVDGEWIDVVGYDQRPLGRHLTAAELDPVTGGRKAFLLHRSGHACLVNTAVLHGLSLTAEHLADPDVLCDEHGEPTGVFLEAAQAAVHRMRRPYDLAETIAALRQAAGTCLAQGVTACGEAGIVAGLGASTPIELLAYQRADLPIRVQLMVSDLALHPVGAAPSDGVTLGLDLGMSSGFGGDRLWLGAMKMWLDGGVQARTAALSEPFCGTDNRGALADDEAELRRKIVAAHASGWQLALHAIGDRAIDVAIEALVEAQRAHPRPDARHRIEHCGIVRPDQLPRLAECGAIAVVQPEFLWAYGDDYAAVLGETRAHWQYRGRGFLDAGVPVAGSSDRPVVGGAPLRAIEYMVRRRGASGLVTGPGEAITVEEALHAYTMAAAHALGRETVLGSISPRKWADLVVLGDDPRTVPADRIAQIEVRATYVAGEKAHG</sequence>
<dbReference type="PANTHER" id="PTHR22642">
    <property type="entry name" value="IMIDAZOLONEPROPIONASE"/>
    <property type="match status" value="1"/>
</dbReference>
<dbReference type="InterPro" id="IPR033932">
    <property type="entry name" value="YtcJ-like"/>
</dbReference>
<feature type="domain" description="Amidohydrolase 3" evidence="1">
    <location>
        <begin position="47"/>
        <end position="526"/>
    </location>
</feature>
<gene>
    <name evidence="2" type="ORF">SAMN05660976_05108</name>
</gene>
<proteinExistence type="predicted"/>
<dbReference type="AlphaFoldDB" id="A0A1H7Y9E8"/>
<dbReference type="Gene3D" id="2.30.40.10">
    <property type="entry name" value="Urease, subunit C, domain 1"/>
    <property type="match status" value="1"/>
</dbReference>
<keyword evidence="3" id="KW-1185">Reference proteome</keyword>
<name>A0A1H7Y9E8_9ACTN</name>
<dbReference type="EMBL" id="FOBF01000013">
    <property type="protein sequence ID" value="SEM42750.1"/>
    <property type="molecule type" value="Genomic_DNA"/>
</dbReference>
<dbReference type="Pfam" id="PF07969">
    <property type="entry name" value="Amidohydro_3"/>
    <property type="match status" value="1"/>
</dbReference>
<accession>A0A1H7Y9E8</accession>
<dbReference type="InterPro" id="IPR032466">
    <property type="entry name" value="Metal_Hydrolase"/>
</dbReference>
<dbReference type="STRING" id="46177.SAMN05660976_05108"/>
<dbReference type="Gene3D" id="3.10.310.70">
    <property type="match status" value="1"/>
</dbReference>
<evidence type="ECO:0000259" key="1">
    <source>
        <dbReference type="Pfam" id="PF07969"/>
    </source>
</evidence>
<reference evidence="2 3" key="1">
    <citation type="submission" date="2016-10" db="EMBL/GenBank/DDBJ databases">
        <authorList>
            <person name="de Groot N.N."/>
        </authorList>
    </citation>
    <scope>NUCLEOTIDE SEQUENCE [LARGE SCALE GENOMIC DNA]</scope>
    <source>
        <strain evidence="2 3">DSM 43357</strain>
    </source>
</reference>
<dbReference type="CDD" id="cd01300">
    <property type="entry name" value="YtcJ_like"/>
    <property type="match status" value="1"/>
</dbReference>
<dbReference type="Gene3D" id="3.20.20.140">
    <property type="entry name" value="Metal-dependent hydrolases"/>
    <property type="match status" value="1"/>
</dbReference>
<dbReference type="SUPFAM" id="SSF51338">
    <property type="entry name" value="Composite domain of metallo-dependent hydrolases"/>
    <property type="match status" value="1"/>
</dbReference>
<dbReference type="RefSeq" id="WP_218154045.1">
    <property type="nucleotide sequence ID" value="NZ_FOBF01000013.1"/>
</dbReference>
<organism evidence="2 3">
    <name type="scientific">Nonomuraea pusilla</name>
    <dbReference type="NCBI Taxonomy" id="46177"/>
    <lineage>
        <taxon>Bacteria</taxon>
        <taxon>Bacillati</taxon>
        <taxon>Actinomycetota</taxon>
        <taxon>Actinomycetes</taxon>
        <taxon>Streptosporangiales</taxon>
        <taxon>Streptosporangiaceae</taxon>
        <taxon>Nonomuraea</taxon>
    </lineage>
</organism>
<dbReference type="InterPro" id="IPR011059">
    <property type="entry name" value="Metal-dep_hydrolase_composite"/>
</dbReference>
<dbReference type="SUPFAM" id="SSF51556">
    <property type="entry name" value="Metallo-dependent hydrolases"/>
    <property type="match status" value="1"/>
</dbReference>
<dbReference type="GO" id="GO:0016810">
    <property type="term" value="F:hydrolase activity, acting on carbon-nitrogen (but not peptide) bonds"/>
    <property type="evidence" value="ECO:0007669"/>
    <property type="project" value="InterPro"/>
</dbReference>
<evidence type="ECO:0000313" key="2">
    <source>
        <dbReference type="EMBL" id="SEM42750.1"/>
    </source>
</evidence>
<evidence type="ECO:0000313" key="3">
    <source>
        <dbReference type="Proteomes" id="UP000198953"/>
    </source>
</evidence>
<dbReference type="InterPro" id="IPR013108">
    <property type="entry name" value="Amidohydro_3"/>
</dbReference>
<dbReference type="Proteomes" id="UP000198953">
    <property type="component" value="Unassembled WGS sequence"/>
</dbReference>
<dbReference type="PANTHER" id="PTHR22642:SF2">
    <property type="entry name" value="PROTEIN LONG AFTER FAR-RED 3"/>
    <property type="match status" value="1"/>
</dbReference>
<protein>
    <recommendedName>
        <fullName evidence="1">Amidohydrolase 3 domain-containing protein</fullName>
    </recommendedName>
</protein>